<feature type="region of interest" description="Disordered" evidence="1">
    <location>
        <begin position="1"/>
        <end position="29"/>
    </location>
</feature>
<proteinExistence type="predicted"/>
<dbReference type="VEuPathDB" id="FungiDB:PPTG_07504"/>
<accession>W2QQC3</accession>
<evidence type="ECO:0000256" key="1">
    <source>
        <dbReference type="SAM" id="MobiDB-lite"/>
    </source>
</evidence>
<sequence length="264" mass="28793">MKNGKCKSKATKTYGKKTSTARPKPAAKATTALKTLNMKKPRMPTSVKIAKEKGKAARVAAFGENRCAASGAAEVDEIAVMTEARNRHDEIADTKTKKKKKIRTIQNTSSATPPTTTTPFTSNALKTTIVTGPHKKKRKPVPSLPLPDDENSIKLIVSAITKCLTTSSIIGDNRAGTPPSTIPSEVLRRCWVQKTMSTITSAVKTPKPSSALATMMRKVSAGNKKIEVTKKWTEAMRKWMAILAMRRLHKNKVLLQQTLTLSVK</sequence>
<feature type="region of interest" description="Disordered" evidence="1">
    <location>
        <begin position="93"/>
        <end position="121"/>
    </location>
</feature>
<gene>
    <name evidence="2" type="ORF">PPTG_07504</name>
</gene>
<dbReference type="GeneID" id="20177369"/>
<dbReference type="AlphaFoldDB" id="W2QQC3"/>
<protein>
    <submittedName>
        <fullName evidence="2">Uncharacterized protein</fullName>
    </submittedName>
</protein>
<feature type="compositionally biased region" description="Low complexity" evidence="1">
    <location>
        <begin position="16"/>
        <end position="29"/>
    </location>
</feature>
<name>W2QQC3_PHYN3</name>
<reference evidence="2 3" key="2">
    <citation type="submission" date="2013-11" db="EMBL/GenBank/DDBJ databases">
        <title>The Genome Sequence of Phytophthora parasitica INRA-310.</title>
        <authorList>
            <consortium name="The Broad Institute Genomics Platform"/>
            <person name="Russ C."/>
            <person name="Tyler B."/>
            <person name="Panabieres F."/>
            <person name="Shan W."/>
            <person name="Tripathy S."/>
            <person name="Grunwald N."/>
            <person name="Machado M."/>
            <person name="Johnson C.S."/>
            <person name="Arredondo F."/>
            <person name="Hong C."/>
            <person name="Coffey M."/>
            <person name="Young S.K."/>
            <person name="Zeng Q."/>
            <person name="Gargeya S."/>
            <person name="Fitzgerald M."/>
            <person name="Abouelleil A."/>
            <person name="Alvarado L."/>
            <person name="Chapman S.B."/>
            <person name="Gainer-Dewar J."/>
            <person name="Goldberg J."/>
            <person name="Griggs A."/>
            <person name="Gujja S."/>
            <person name="Hansen M."/>
            <person name="Howarth C."/>
            <person name="Imamovic A."/>
            <person name="Ireland A."/>
            <person name="Larimer J."/>
            <person name="McCowan C."/>
            <person name="Murphy C."/>
            <person name="Pearson M."/>
            <person name="Poon T.W."/>
            <person name="Priest M."/>
            <person name="Roberts A."/>
            <person name="Saif S."/>
            <person name="Shea T."/>
            <person name="Sykes S."/>
            <person name="Wortman J."/>
            <person name="Nusbaum C."/>
            <person name="Birren B."/>
        </authorList>
    </citation>
    <scope>NUCLEOTIDE SEQUENCE [LARGE SCALE GENOMIC DNA]</scope>
    <source>
        <strain evidence="2 3">INRA-310</strain>
    </source>
</reference>
<dbReference type="EMBL" id="KI669572">
    <property type="protein sequence ID" value="ETN14455.1"/>
    <property type="molecule type" value="Genomic_DNA"/>
</dbReference>
<dbReference type="Proteomes" id="UP000018817">
    <property type="component" value="Unassembled WGS sequence"/>
</dbReference>
<dbReference type="OMA" id="MKKPRMP"/>
<evidence type="ECO:0000313" key="3">
    <source>
        <dbReference type="Proteomes" id="UP000018817"/>
    </source>
</evidence>
<reference evidence="3" key="1">
    <citation type="submission" date="2011-12" db="EMBL/GenBank/DDBJ databases">
        <authorList>
            <consortium name="The Broad Institute Genome Sequencing Platform"/>
            <person name="Russ C."/>
            <person name="Tyler B."/>
            <person name="Panabieres F."/>
            <person name="Shan W."/>
            <person name="Tripathy S."/>
            <person name="Grunwald N."/>
            <person name="Machado M."/>
            <person name="Young S.K."/>
            <person name="Zeng Q."/>
            <person name="Gargeya S."/>
            <person name="Fitzgerald M."/>
            <person name="Haas B."/>
            <person name="Abouelleil A."/>
            <person name="Alvarado L."/>
            <person name="Arachchi H.M."/>
            <person name="Berlin A."/>
            <person name="Chapman S.B."/>
            <person name="Gearin G."/>
            <person name="Goldberg J."/>
            <person name="Griggs A."/>
            <person name="Gujja S."/>
            <person name="Hansen M."/>
            <person name="Heiman D."/>
            <person name="Howarth C."/>
            <person name="Larimer J."/>
            <person name="Lui A."/>
            <person name="MacDonald P.J.P."/>
            <person name="McCowen C."/>
            <person name="Montmayeur A."/>
            <person name="Murphy C."/>
            <person name="Neiman D."/>
            <person name="Pearson M."/>
            <person name="Priest M."/>
            <person name="Roberts A."/>
            <person name="Saif S."/>
            <person name="Shea T."/>
            <person name="Sisk P."/>
            <person name="Stolte C."/>
            <person name="Sykes S."/>
            <person name="Wortman J."/>
            <person name="Nusbaum C."/>
            <person name="Birren B."/>
        </authorList>
    </citation>
    <scope>NUCLEOTIDE SEQUENCE [LARGE SCALE GENOMIC DNA]</scope>
    <source>
        <strain evidence="3">INRA-310</strain>
    </source>
</reference>
<evidence type="ECO:0000313" key="2">
    <source>
        <dbReference type="EMBL" id="ETN14455.1"/>
    </source>
</evidence>
<feature type="compositionally biased region" description="Basic residues" evidence="1">
    <location>
        <begin position="1"/>
        <end position="10"/>
    </location>
</feature>
<feature type="compositionally biased region" description="Low complexity" evidence="1">
    <location>
        <begin position="108"/>
        <end position="121"/>
    </location>
</feature>
<organism evidence="2 3">
    <name type="scientific">Phytophthora nicotianae (strain INRA-310)</name>
    <name type="common">Phytophthora parasitica</name>
    <dbReference type="NCBI Taxonomy" id="761204"/>
    <lineage>
        <taxon>Eukaryota</taxon>
        <taxon>Sar</taxon>
        <taxon>Stramenopiles</taxon>
        <taxon>Oomycota</taxon>
        <taxon>Peronosporomycetes</taxon>
        <taxon>Peronosporales</taxon>
        <taxon>Peronosporaceae</taxon>
        <taxon>Phytophthora</taxon>
    </lineage>
</organism>
<dbReference type="RefSeq" id="XP_008900027.1">
    <property type="nucleotide sequence ID" value="XM_008901779.1"/>
</dbReference>